<sequence>MPYCDPPASIHEDRVMLERFNFAFQQTIPDVILREAVSIEALRDDAVQCLVYRLRYEILGHELNARIVSYPADWWQAFRLRWFPAWWLSRWPVRYTEERIRLLAFYPQIPIDQRPVYHVAIGQNLGD</sequence>
<dbReference type="AlphaFoldDB" id="A0A0F9J8L2"/>
<organism evidence="1">
    <name type="scientific">marine sediment metagenome</name>
    <dbReference type="NCBI Taxonomy" id="412755"/>
    <lineage>
        <taxon>unclassified sequences</taxon>
        <taxon>metagenomes</taxon>
        <taxon>ecological metagenomes</taxon>
    </lineage>
</organism>
<accession>A0A0F9J8L2</accession>
<dbReference type="EMBL" id="LAZR01012052">
    <property type="protein sequence ID" value="KKM45484.1"/>
    <property type="molecule type" value="Genomic_DNA"/>
</dbReference>
<gene>
    <name evidence="1" type="ORF">LCGC14_1560710</name>
</gene>
<name>A0A0F9J8L2_9ZZZZ</name>
<protein>
    <submittedName>
        <fullName evidence="1">Uncharacterized protein</fullName>
    </submittedName>
</protein>
<evidence type="ECO:0000313" key="1">
    <source>
        <dbReference type="EMBL" id="KKM45484.1"/>
    </source>
</evidence>
<reference evidence="1" key="1">
    <citation type="journal article" date="2015" name="Nature">
        <title>Complex archaea that bridge the gap between prokaryotes and eukaryotes.</title>
        <authorList>
            <person name="Spang A."/>
            <person name="Saw J.H."/>
            <person name="Jorgensen S.L."/>
            <person name="Zaremba-Niedzwiedzka K."/>
            <person name="Martijn J."/>
            <person name="Lind A.E."/>
            <person name="van Eijk R."/>
            <person name="Schleper C."/>
            <person name="Guy L."/>
            <person name="Ettema T.J."/>
        </authorList>
    </citation>
    <scope>NUCLEOTIDE SEQUENCE</scope>
</reference>
<comment type="caution">
    <text evidence="1">The sequence shown here is derived from an EMBL/GenBank/DDBJ whole genome shotgun (WGS) entry which is preliminary data.</text>
</comment>
<proteinExistence type="predicted"/>